<gene>
    <name evidence="1" type="ORF">HNR57_003181</name>
</gene>
<evidence type="ECO:0000313" key="2">
    <source>
        <dbReference type="Proteomes" id="UP000591537"/>
    </source>
</evidence>
<keyword evidence="2" id="KW-1185">Reference proteome</keyword>
<reference evidence="1 2" key="1">
    <citation type="submission" date="2020-08" db="EMBL/GenBank/DDBJ databases">
        <title>Genomic Encyclopedia of Type Strains, Phase IV (KMG-IV): sequencing the most valuable type-strain genomes for metagenomic binning, comparative biology and taxonomic classification.</title>
        <authorList>
            <person name="Goeker M."/>
        </authorList>
    </citation>
    <scope>NUCLEOTIDE SEQUENCE [LARGE SCALE GENOMIC DNA]</scope>
    <source>
        <strain evidence="1 2">DSM 43350</strain>
    </source>
</reference>
<dbReference type="EMBL" id="JACHGV010000004">
    <property type="protein sequence ID" value="MBB6077266.1"/>
    <property type="molecule type" value="Genomic_DNA"/>
</dbReference>
<organism evidence="1 2">
    <name type="scientific">Streptomyces paradoxus</name>
    <dbReference type="NCBI Taxonomy" id="66375"/>
    <lineage>
        <taxon>Bacteria</taxon>
        <taxon>Bacillati</taxon>
        <taxon>Actinomycetota</taxon>
        <taxon>Actinomycetes</taxon>
        <taxon>Kitasatosporales</taxon>
        <taxon>Streptomycetaceae</taxon>
        <taxon>Streptomyces</taxon>
    </lineage>
</organism>
<accession>A0A7W9TC41</accession>
<dbReference type="AlphaFoldDB" id="A0A7W9TC41"/>
<name>A0A7W9TC41_9ACTN</name>
<comment type="caution">
    <text evidence="1">The sequence shown here is derived from an EMBL/GenBank/DDBJ whole genome shotgun (WGS) entry which is preliminary data.</text>
</comment>
<sequence>MAVHTFGELLATVKEDAGPGGARSLADPLVVTRLRALDPARTNRSTRAT</sequence>
<protein>
    <submittedName>
        <fullName evidence="1">Uncharacterized protein</fullName>
    </submittedName>
</protein>
<dbReference type="Proteomes" id="UP000591537">
    <property type="component" value="Unassembled WGS sequence"/>
</dbReference>
<proteinExistence type="predicted"/>
<evidence type="ECO:0000313" key="1">
    <source>
        <dbReference type="EMBL" id="MBB6077266.1"/>
    </source>
</evidence>